<dbReference type="GO" id="GO:0031145">
    <property type="term" value="P:anaphase-promoting complex-dependent catabolic process"/>
    <property type="evidence" value="ECO:0007669"/>
    <property type="project" value="TreeGrafter"/>
</dbReference>
<dbReference type="SMART" id="SM00320">
    <property type="entry name" value="WD40"/>
    <property type="match status" value="3"/>
</dbReference>
<dbReference type="InterPro" id="IPR001680">
    <property type="entry name" value="WD40_rpt"/>
</dbReference>
<dbReference type="GO" id="GO:0010997">
    <property type="term" value="F:anaphase-promoting complex binding"/>
    <property type="evidence" value="ECO:0007669"/>
    <property type="project" value="InterPro"/>
</dbReference>
<dbReference type="EMBL" id="CAJHIT010000007">
    <property type="protein sequence ID" value="CAD6502944.1"/>
    <property type="molecule type" value="Genomic_DNA"/>
</dbReference>
<accession>A0A9W4GEV3</accession>
<dbReference type="PANTHER" id="PTHR19918">
    <property type="entry name" value="CELL DIVISION CYCLE 20 CDC20 FIZZY -RELATED"/>
    <property type="match status" value="1"/>
</dbReference>
<evidence type="ECO:0000256" key="3">
    <source>
        <dbReference type="SAM" id="MobiDB-lite"/>
    </source>
</evidence>
<proteinExistence type="predicted"/>
<dbReference type="AlphaFoldDB" id="A0A9W4GEV3"/>
<protein>
    <submittedName>
        <fullName evidence="4">BgTH12-02618</fullName>
    </submittedName>
</protein>
<feature type="region of interest" description="Disordered" evidence="3">
    <location>
        <begin position="132"/>
        <end position="156"/>
    </location>
</feature>
<evidence type="ECO:0000313" key="5">
    <source>
        <dbReference type="Proteomes" id="UP000683417"/>
    </source>
</evidence>
<keyword evidence="1" id="KW-0853">WD repeat</keyword>
<sequence length="747" mass="82842">MMSREACFCYRDDFQTLFISRIRKTRAIHTRNTKITRVQGVTDHRSLSSKRQQSKLLKNYGYDGQDDEVRGKFPSINSDTCAGYLSSALPYQTRKIRVLHPGPLKLHPRNSPDRFLPTRQHGEITVENFKTNKGPWELSPTERRTRKDAPRLNGVDGRRNVLSSSTILFNPISRRYNMTSRIRNTAGGLSDAAITSRSGGVGQVRIETVWRFSGLAPTISLVGRRERFTSNNSNAPAYTSSFSAKLLVEDNTEIFEGLLATALSIDRNSRVFDFCQPKLENYKSQKALIDSFENQCASWCVKEKNFQKDEIRILPTAPFKVLDAPNLRDDFYCSVIAYSAASHTLAVGLGPLLYAWSESQGVHLLDAGTTNGSWLTSLAFSSDAGKKSILGYGRSNGLLSFMSLYDSVNPRFDLQLPCAIACLTWRPQVVIRPSKSPSNLETNAVIEEILVGDEMGNVYYYSVEWPEELDVNRNGWSGSITLMARISIHSQQICGISFSNDGSMFATGGNDNLCCLFQTDSIHNRIREELCIVVSTPIRNTNLNGARLDLGRIRTNECLAGSERHRWVHGAAVKAIAFCPWKKGLIATGGGSNDKCIHFYHASSGTCLATISVFAQVTSLIWSVTRKEICATFGFAQPEHPYRIAVFSWPGCKQIAAIPWDGGQRALYAIPYRGGPNESYTSNEDDARSSRTAQEGCIVIASSDESIKFHEVWSGCQKTTAVVKGLLGGSDVIEGLESIDKDGDIIR</sequence>
<organism evidence="4 5">
    <name type="scientific">Blumeria graminis f. sp. triticale</name>
    <dbReference type="NCBI Taxonomy" id="1689686"/>
    <lineage>
        <taxon>Eukaryota</taxon>
        <taxon>Fungi</taxon>
        <taxon>Dikarya</taxon>
        <taxon>Ascomycota</taxon>
        <taxon>Pezizomycotina</taxon>
        <taxon>Leotiomycetes</taxon>
        <taxon>Erysiphales</taxon>
        <taxon>Erysiphaceae</taxon>
        <taxon>Blumeria</taxon>
    </lineage>
</organism>
<dbReference type="GO" id="GO:0005680">
    <property type="term" value="C:anaphase-promoting complex"/>
    <property type="evidence" value="ECO:0007669"/>
    <property type="project" value="TreeGrafter"/>
</dbReference>
<evidence type="ECO:0000256" key="1">
    <source>
        <dbReference type="ARBA" id="ARBA00022574"/>
    </source>
</evidence>
<name>A0A9W4GEV3_BLUGR</name>
<dbReference type="InterPro" id="IPR033010">
    <property type="entry name" value="Cdc20/Fizzy"/>
</dbReference>
<gene>
    <name evidence="4" type="ORF">BGTH12_LOCUS4302</name>
</gene>
<feature type="compositionally biased region" description="Basic and acidic residues" evidence="3">
    <location>
        <begin position="140"/>
        <end position="150"/>
    </location>
</feature>
<evidence type="ECO:0000313" key="4">
    <source>
        <dbReference type="EMBL" id="CAD6502944.1"/>
    </source>
</evidence>
<dbReference type="Proteomes" id="UP000683417">
    <property type="component" value="Unassembled WGS sequence"/>
</dbReference>
<dbReference type="GO" id="GO:1990757">
    <property type="term" value="F:ubiquitin ligase activator activity"/>
    <property type="evidence" value="ECO:0007669"/>
    <property type="project" value="TreeGrafter"/>
</dbReference>
<reference evidence="4" key="1">
    <citation type="submission" date="2020-10" db="EMBL/GenBank/DDBJ databases">
        <authorList>
            <person name="Muller C M."/>
        </authorList>
    </citation>
    <scope>NUCLEOTIDE SEQUENCE</scope>
    <source>
        <strain evidence="4">THUN-12</strain>
    </source>
</reference>
<dbReference type="PANTHER" id="PTHR19918:SF5">
    <property type="entry name" value="MEIOSIS-SPECIFIC APC_C ACTIVATOR PROTEIN AMA1"/>
    <property type="match status" value="1"/>
</dbReference>
<keyword evidence="2" id="KW-0677">Repeat</keyword>
<evidence type="ECO:0000256" key="2">
    <source>
        <dbReference type="ARBA" id="ARBA00022737"/>
    </source>
</evidence>
<dbReference type="GO" id="GO:1905786">
    <property type="term" value="P:positive regulation of anaphase-promoting complex-dependent catabolic process"/>
    <property type="evidence" value="ECO:0007669"/>
    <property type="project" value="TreeGrafter"/>
</dbReference>
<comment type="caution">
    <text evidence="4">The sequence shown here is derived from an EMBL/GenBank/DDBJ whole genome shotgun (WGS) entry which is preliminary data.</text>
</comment>